<feature type="compositionally biased region" description="Polar residues" evidence="10">
    <location>
        <begin position="85"/>
        <end position="108"/>
    </location>
</feature>
<dbReference type="Pfam" id="PF00424">
    <property type="entry name" value="REV"/>
    <property type="match status" value="1"/>
</dbReference>
<evidence type="ECO:0000313" key="13">
    <source>
        <dbReference type="Proteomes" id="UP000246687"/>
    </source>
</evidence>
<evidence type="ECO:0000313" key="11">
    <source>
        <dbReference type="EMBL" id="ABD19506.1"/>
    </source>
</evidence>
<comment type="miscellaneous">
    <text evidence="8">HIV-1 lineages are divided in three main groups, M (for Major), O (for Outlier), and N (for New, or Non-M, Non-O). The vast majority of strains found worldwide belong to the group M. Group O seems to be endemic to and largely confined to Cameroon and neighboring countries in West Central Africa, where these viruses represent a small minority of HIV-1 strains. The group N is represented by a limited number of isolates from Cameroonian persons. The group M is further subdivided in 9 clades or subtypes (A to D, F to H, J and K).</text>
</comment>
<dbReference type="GO" id="GO:0003700">
    <property type="term" value="F:DNA-binding transcription factor activity"/>
    <property type="evidence" value="ECO:0007669"/>
    <property type="project" value="UniProtKB-UniRule"/>
</dbReference>
<feature type="compositionally biased region" description="Basic and acidic residues" evidence="10">
    <location>
        <begin position="109"/>
        <end position="122"/>
    </location>
</feature>
<name>Q1A236_SIV</name>
<keyword evidence="3 8" id="KW-1048">Host nucleus</keyword>
<dbReference type="GO" id="GO:0051028">
    <property type="term" value="P:mRNA transport"/>
    <property type="evidence" value="ECO:0007669"/>
    <property type="project" value="UniProtKB-UniRule"/>
</dbReference>
<keyword evidence="8" id="KW-0488">Methylation</keyword>
<accession>Q1A236</accession>
<keyword evidence="6 8" id="KW-1035">Host cytoplasm</keyword>
<protein>
    <recommendedName>
        <fullName evidence="1 8">Protein Rev</fullName>
    </recommendedName>
    <alternativeName>
        <fullName evidence="8">ART/TRS</fullName>
    </alternativeName>
    <alternativeName>
        <fullName evidence="8">Anti-repression transactivator</fullName>
    </alternativeName>
    <alternativeName>
        <fullName evidence="7 8">Regulator of expression of viral proteins</fullName>
    </alternativeName>
</protein>
<dbReference type="InterPro" id="IPR000625">
    <property type="entry name" value="REV_protein"/>
</dbReference>
<dbReference type="Proteomes" id="UP000246687">
    <property type="component" value="Segment"/>
</dbReference>
<feature type="short sequence motif" description="Nuclear localization signal and RNA-binding (RRE)" evidence="8">
    <location>
        <begin position="33"/>
        <end position="49"/>
    </location>
</feature>
<comment type="PTM">
    <text evidence="8">Phosphorylated by protein kinase CK2. Presence of, and maybe binding to the N-terminus of the regulatory beta subunit of CK2 is necessary for CK2-mediated Rev's phosphorylation.</text>
</comment>
<comment type="similarity">
    <text evidence="8">Belongs to the HIV-1 REV protein family.</text>
</comment>
<feature type="region of interest" description="Disordered" evidence="10">
    <location>
        <begin position="24"/>
        <end position="49"/>
    </location>
</feature>
<evidence type="ECO:0000313" key="12">
    <source>
        <dbReference type="EMBL" id="AFJ52184.1"/>
    </source>
</evidence>
<evidence type="ECO:0000256" key="1">
    <source>
        <dbReference type="ARBA" id="ARBA00020269"/>
    </source>
</evidence>
<dbReference type="GO" id="GO:0030430">
    <property type="term" value="C:host cell cytoplasm"/>
    <property type="evidence" value="ECO:0007669"/>
    <property type="project" value="UniProtKB-SubCell"/>
</dbReference>
<dbReference type="GO" id="GO:0003723">
    <property type="term" value="F:RNA binding"/>
    <property type="evidence" value="ECO:0007669"/>
    <property type="project" value="UniProtKB-UniRule"/>
</dbReference>
<keyword evidence="8" id="KW-0945">Host-virus interaction</keyword>
<evidence type="ECO:0000256" key="8">
    <source>
        <dbReference type="HAMAP-Rule" id="MF_04077"/>
    </source>
</evidence>
<feature type="modified residue" description="Phosphoserine; by host CK2" evidence="8">
    <location>
        <position position="5"/>
    </location>
</feature>
<evidence type="ECO:0000256" key="3">
    <source>
        <dbReference type="ARBA" id="ARBA00022562"/>
    </source>
</evidence>
<dbReference type="GO" id="GO:0044196">
    <property type="term" value="C:host cell nucleolus"/>
    <property type="evidence" value="ECO:0007669"/>
    <property type="project" value="UniProtKB-SubCell"/>
</dbReference>
<evidence type="ECO:0000256" key="2">
    <source>
        <dbReference type="ARBA" id="ARBA00022448"/>
    </source>
</evidence>
<feature type="compositionally biased region" description="Basic residues" evidence="10">
    <location>
        <begin position="34"/>
        <end position="46"/>
    </location>
</feature>
<evidence type="ECO:0000256" key="7">
    <source>
        <dbReference type="ARBA" id="ARBA00031496"/>
    </source>
</evidence>
<organismHost>
    <name type="scientific">Pan troglodytes</name>
    <name type="common">Chimpanzee</name>
    <dbReference type="NCBI Taxonomy" id="9598"/>
</organismHost>
<comment type="subunit">
    <text evidence="8">Homomultimer; when bound to the RRE. Multimeric assembly is essential for activity and may involve XPO1. Binds to human KPNB1, XPO1, TNPO1, RANBP5 and IPO7. Interacts with the viral Integrase. Interacts with human KHDRBS1. Interacts with human NAP1; this interaction decreases Rev multimerization and stimulates its activity. Interacts with human DEAD-box helicases DDX3 and DDX24; these interactions may serve for viral RNA export to the cytoplasm and packaging, respectively. Interacts with human PSIP1; this interaction may inhibit HIV-1 DNA integration by promoting dissociation of the Integrase-LEDGF/p75 complex.</text>
</comment>
<comment type="function">
    <text evidence="8">Escorts unspliced or incompletely spliced viral pre-mRNAs (late transcripts) out of the nucleus of infected cells. These pre-mRNAs carry a recognition sequence called Rev responsive element (RRE) located in the env gene, that is not present in fully spliced viral mRNAs (early transcripts). This function is essential since most viral proteins are translated from unspliced or partially spliced pre-mRNAs which cannot exit the nucleus by the pathway used by fully processed cellular mRNAs. Rev itself is translated from a fully spliced mRNA that readily exits the nucleus. Rev's nuclear localization signal (NLS) binds directly to KPNB1/Importin beta-1 without previous binding to KPNA1/Importin alpha-1. KPNB1 binds to the GDP bound form of RAN (Ran-GDP) and targets Rev to the nucleus. In the nucleus, the conversion from Ran-GDP to Ran-GTP dissociates Rev from KPNB1 and allows Rev's binding to the RRE in viral pre-mRNAs. Rev multimerization on the RRE via cooperative assembly exposes its nuclear export signal (NES) to the surface. Rev can then form a complex with XPO1/CRM1 and Ran-GTP, leading to nuclear export of the complex. Conversion from Ran-GTP to Ran-GDP mediates dissociation of the Rev/RRE/XPO1/RAN complex, so that Rev can return to the nucleus for a subsequent round of export. Beside KPNB1, also seems to interact with TNPO1/Transportin-1, RANBP5/IPO5 and IPO7/RANBP7 for nuclear import. The nucleoporin-like HRB/RIP is an essential cofactor that probably indirectly interacts with Rev to release HIV RNAs from the perinuclear region to the cytoplasm.</text>
</comment>
<dbReference type="GO" id="GO:0016032">
    <property type="term" value="P:viral process"/>
    <property type="evidence" value="ECO:0007669"/>
    <property type="project" value="UniProtKB-UniRule"/>
</dbReference>
<comment type="domain">
    <text evidence="8">The RNA-binding motif binds to the RRE, a 240 bp stem-and-loop structure present in incompletely spliced viral pre-mRNAs. This region also contains the NLS which mediates nuclear localization via KPNB1 binding and, when the N-terminal sequence is present, nucleolar targeting. These overlapping functions prevent Rev bound to RRE from undesirable return to the nucleus. When Rev binds the RRE, the NLS becomes masked while the NES remains accessible. The leucine-rich NES mediates binding to human XPO1.</text>
</comment>
<comment type="subcellular location">
    <subcellularLocation>
        <location evidence="8 9">Host cytoplasm</location>
    </subcellularLocation>
    <subcellularLocation>
        <location evidence="8 9">Host nucleus</location>
        <location evidence="8 9">Host nucleolus</location>
    </subcellularLocation>
    <text evidence="8">The presence of both nuclear import and nuclear export signals leads to continuous shuttling between the nucleus and cytoplasm.</text>
</comment>
<dbReference type="EMBL" id="JN835462">
    <property type="protein sequence ID" value="AFJ52184.1"/>
    <property type="molecule type" value="Genomic_RNA"/>
</dbReference>
<organismHost>
    <name type="scientific">Cercopithecidae</name>
    <name type="common">Old World monkeys</name>
    <dbReference type="NCBI Taxonomy" id="9527"/>
</organismHost>
<proteinExistence type="inferred from homology"/>
<feature type="short sequence motif" description="Nuclear export signal and binding to XPO1" evidence="8">
    <location>
        <begin position="72"/>
        <end position="83"/>
    </location>
</feature>
<comment type="caution">
    <text evidence="8">Lacks conserved residue(s) required for the propagation of feature annotation.</text>
</comment>
<keyword evidence="2 8" id="KW-0813">Transport</keyword>
<reference evidence="11 13" key="1">
    <citation type="journal article" date="2006" name="Science">
        <title>Chimpanzee reservoirs of pandemic and nonpandemic HIV-1.</title>
        <authorList>
            <person name="Keele B.F."/>
            <person name="Van Heuverswyn F."/>
            <person name="Li Y."/>
            <person name="Bailes E."/>
            <person name="Takehisa J."/>
            <person name="Santiago M.L."/>
            <person name="Bibollet-Ruche F."/>
            <person name="Chen Y."/>
            <person name="Wain L.V."/>
            <person name="Liegeois F."/>
            <person name="Loul S."/>
            <person name="Ngole E.M."/>
            <person name="Bienvenue Y."/>
            <person name="Delaporte E."/>
            <person name="Brookfield J.F."/>
            <person name="Sharp P.M."/>
            <person name="Shaw G.M."/>
            <person name="Peeters M."/>
            <person name="Hahn B.H."/>
        </authorList>
    </citation>
    <scope>NUCLEOTIDE SEQUENCE [LARGE SCALE GENOMIC DNA]</scope>
    <source>
        <strain evidence="11">SIVcpzMT145</strain>
    </source>
</reference>
<dbReference type="EMBL" id="DQ373066">
    <property type="protein sequence ID" value="ABD19506.1"/>
    <property type="molecule type" value="Genomic_RNA"/>
</dbReference>
<comment type="PTM">
    <text evidence="8">Asymmetrically arginine dimethylated at one site by host PRMT6. Methylation impairs the RNA-binding activity and export of viral RNA from the nucleus to the cytoplasm.</text>
</comment>
<gene>
    <name evidence="8 9 11" type="primary">rev</name>
</gene>
<keyword evidence="5 8" id="KW-0694">RNA-binding</keyword>
<dbReference type="HAMAP" id="MF_04077">
    <property type="entry name" value="REV_HIV1"/>
    <property type="match status" value="1"/>
</dbReference>
<reference evidence="12" key="2">
    <citation type="journal article" date="2012" name="J. Clin. Invest.">
        <title>Efficient SIVcpz replication in human lymphoid tissue requires viral matrix protein adaptation.</title>
        <authorList>
            <person name="Bibollet-Ruche F."/>
            <person name="Heigele A."/>
            <person name="Keele B.F."/>
            <person name="Easlick J.L."/>
            <person name="Decker J.M."/>
            <person name="Takehisa J."/>
            <person name="Learn G."/>
            <person name="Sharp P.M."/>
            <person name="Hahn B.H."/>
            <person name="Kirchhoff F."/>
        </authorList>
    </citation>
    <scope>NUCLEOTIDE SEQUENCE</scope>
</reference>
<sequence>MAGRSEGDENLLRAIRIIRILYESNPYPSQSGTRRARRNRKRRWRERQRQINQIGERVLASCLGRSSEPPQLPLPPIERLCISDLETTGDTGTIQPQGSTTNRYSPTPTERDPAVLDNRNQE</sequence>
<keyword evidence="8" id="KW-0597">Phosphoprotein</keyword>
<feature type="region of interest" description="Homomultimerization" evidence="8">
    <location>
        <begin position="17"/>
        <end position="25"/>
    </location>
</feature>
<keyword evidence="4 8" id="KW-0509">mRNA transport</keyword>
<evidence type="ECO:0000256" key="9">
    <source>
        <dbReference type="RuleBase" id="RU364044"/>
    </source>
</evidence>
<evidence type="ECO:0000256" key="10">
    <source>
        <dbReference type="SAM" id="MobiDB-lite"/>
    </source>
</evidence>
<dbReference type="Gene3D" id="6.10.140.630">
    <property type="match status" value="1"/>
</dbReference>
<feature type="region of interest" description="Disordered" evidence="10">
    <location>
        <begin position="82"/>
        <end position="122"/>
    </location>
</feature>
<evidence type="ECO:0000256" key="5">
    <source>
        <dbReference type="ARBA" id="ARBA00022884"/>
    </source>
</evidence>
<evidence type="ECO:0000256" key="6">
    <source>
        <dbReference type="ARBA" id="ARBA00023200"/>
    </source>
</evidence>
<organism evidence="11 13">
    <name type="scientific">Simian immunodeficiency virus</name>
    <name type="common">SIV</name>
    <dbReference type="NCBI Taxonomy" id="11723"/>
    <lineage>
        <taxon>Viruses</taxon>
        <taxon>Riboviria</taxon>
        <taxon>Pararnavirae</taxon>
        <taxon>Artverviricota</taxon>
        <taxon>Revtraviricetes</taxon>
        <taxon>Ortervirales</taxon>
        <taxon>Retroviridae</taxon>
        <taxon>Orthoretrovirinae</taxon>
        <taxon>Lentivirus</taxon>
        <taxon>Lentivirus simimdef</taxon>
    </lineage>
</organism>
<evidence type="ECO:0000256" key="4">
    <source>
        <dbReference type="ARBA" id="ARBA00022816"/>
    </source>
</evidence>